<dbReference type="AlphaFoldDB" id="A0AAV6VZ01"/>
<dbReference type="Proteomes" id="UP000827092">
    <property type="component" value="Unassembled WGS sequence"/>
</dbReference>
<evidence type="ECO:0000313" key="3">
    <source>
        <dbReference type="Proteomes" id="UP000827092"/>
    </source>
</evidence>
<organism evidence="2 3">
    <name type="scientific">Oedothorax gibbosus</name>
    <dbReference type="NCBI Taxonomy" id="931172"/>
    <lineage>
        <taxon>Eukaryota</taxon>
        <taxon>Metazoa</taxon>
        <taxon>Ecdysozoa</taxon>
        <taxon>Arthropoda</taxon>
        <taxon>Chelicerata</taxon>
        <taxon>Arachnida</taxon>
        <taxon>Araneae</taxon>
        <taxon>Araneomorphae</taxon>
        <taxon>Entelegynae</taxon>
        <taxon>Araneoidea</taxon>
        <taxon>Linyphiidae</taxon>
        <taxon>Erigoninae</taxon>
        <taxon>Oedothorax</taxon>
    </lineage>
</organism>
<feature type="compositionally biased region" description="Pro residues" evidence="1">
    <location>
        <begin position="133"/>
        <end position="150"/>
    </location>
</feature>
<gene>
    <name evidence="2" type="ORF">JTE90_016749</name>
</gene>
<evidence type="ECO:0000256" key="1">
    <source>
        <dbReference type="SAM" id="MobiDB-lite"/>
    </source>
</evidence>
<feature type="compositionally biased region" description="Basic and acidic residues" evidence="1">
    <location>
        <begin position="103"/>
        <end position="112"/>
    </location>
</feature>
<feature type="compositionally biased region" description="Basic residues" evidence="1">
    <location>
        <begin position="115"/>
        <end position="130"/>
    </location>
</feature>
<comment type="caution">
    <text evidence="2">The sequence shown here is derived from an EMBL/GenBank/DDBJ whole genome shotgun (WGS) entry which is preliminary data.</text>
</comment>
<reference evidence="2 3" key="1">
    <citation type="journal article" date="2022" name="Nat. Ecol. Evol.">
        <title>A masculinizing supergene underlies an exaggerated male reproductive morph in a spider.</title>
        <authorList>
            <person name="Hendrickx F."/>
            <person name="De Corte Z."/>
            <person name="Sonet G."/>
            <person name="Van Belleghem S.M."/>
            <person name="Kostlbacher S."/>
            <person name="Vangestel C."/>
        </authorList>
    </citation>
    <scope>NUCLEOTIDE SEQUENCE [LARGE SCALE GENOMIC DNA]</scope>
    <source>
        <strain evidence="2">W744_W776</strain>
    </source>
</reference>
<feature type="compositionally biased region" description="Basic and acidic residues" evidence="1">
    <location>
        <begin position="25"/>
        <end position="35"/>
    </location>
</feature>
<evidence type="ECO:0000313" key="2">
    <source>
        <dbReference type="EMBL" id="KAG8201263.1"/>
    </source>
</evidence>
<feature type="region of interest" description="Disordered" evidence="1">
    <location>
        <begin position="25"/>
        <end position="49"/>
    </location>
</feature>
<name>A0AAV6VZ01_9ARAC</name>
<dbReference type="EMBL" id="JAFNEN010000006">
    <property type="protein sequence ID" value="KAG8201263.1"/>
    <property type="molecule type" value="Genomic_DNA"/>
</dbReference>
<proteinExistence type="predicted"/>
<sequence>MDGWVENRLFGHEIRNREDWPDNEMYHTYHADRQKVPPPTKPKPGKPKDAVHLFSTDRNEYEYAVVHNALPDSKPHRIRSLTRRHGNREAFDRGSDSESEWSSLERRQREVYNKANRKPTLHKKTRKKRGIPVAPPRIPSFEAPPLPPFPGGQRTQSLDPLDKGIEACSNLF</sequence>
<protein>
    <submittedName>
        <fullName evidence="2">Uncharacterized protein</fullName>
    </submittedName>
</protein>
<accession>A0AAV6VZ01</accession>
<keyword evidence="3" id="KW-1185">Reference proteome</keyword>
<feature type="compositionally biased region" description="Basic and acidic residues" evidence="1">
    <location>
        <begin position="87"/>
        <end position="96"/>
    </location>
</feature>
<feature type="region of interest" description="Disordered" evidence="1">
    <location>
        <begin position="76"/>
        <end position="164"/>
    </location>
</feature>
<feature type="compositionally biased region" description="Basic residues" evidence="1">
    <location>
        <begin position="76"/>
        <end position="86"/>
    </location>
</feature>